<sequence length="250" mass="28530">PPRAPWMKSRLQFECAIAIGASIDLSSNLTYTSALQSYLTFCRAHKFPIEPTPDTLSFYVVYMSHHIKPSSVNSYLSGICSQLEPFFPEVRRVRAGNLVRRSLTGCLKLYSFPTQCKRPLRCHELLQLAAQFTDTTDYEYALWWSLILTGFYGLLHLSELVVPDHVYLWDDCKLIRRLSVSLEPTAFSFLLPTQKADRFFEGNKVILGVDLNIIQSLGRWSSDAFRIYIHTHPVVLAAILHSNTSHTTKV</sequence>
<name>A0A0D7AMC5_9AGAR</name>
<accession>A0A0D7AMC5</accession>
<dbReference type="Gene3D" id="1.10.150.130">
    <property type="match status" value="1"/>
</dbReference>
<evidence type="ECO:0000256" key="1">
    <source>
        <dbReference type="ARBA" id="ARBA00023125"/>
    </source>
</evidence>
<dbReference type="EMBL" id="KN881643">
    <property type="protein sequence ID" value="KIY52461.1"/>
    <property type="molecule type" value="Genomic_DNA"/>
</dbReference>
<protein>
    <submittedName>
        <fullName evidence="2">Uncharacterized protein</fullName>
    </submittedName>
</protein>
<dbReference type="Proteomes" id="UP000054144">
    <property type="component" value="Unassembled WGS sequence"/>
</dbReference>
<feature type="non-terminal residue" evidence="2">
    <location>
        <position position="1"/>
    </location>
</feature>
<keyword evidence="1" id="KW-0238">DNA-binding</keyword>
<reference evidence="2 3" key="1">
    <citation type="journal article" date="2015" name="Fungal Genet. Biol.">
        <title>Evolution of novel wood decay mechanisms in Agaricales revealed by the genome sequences of Fistulina hepatica and Cylindrobasidium torrendii.</title>
        <authorList>
            <person name="Floudas D."/>
            <person name="Held B.W."/>
            <person name="Riley R."/>
            <person name="Nagy L.G."/>
            <person name="Koehler G."/>
            <person name="Ransdell A.S."/>
            <person name="Younus H."/>
            <person name="Chow J."/>
            <person name="Chiniquy J."/>
            <person name="Lipzen A."/>
            <person name="Tritt A."/>
            <person name="Sun H."/>
            <person name="Haridas S."/>
            <person name="LaButti K."/>
            <person name="Ohm R.A."/>
            <person name="Kues U."/>
            <person name="Blanchette R.A."/>
            <person name="Grigoriev I.V."/>
            <person name="Minto R.E."/>
            <person name="Hibbett D.S."/>
        </authorList>
    </citation>
    <scope>NUCLEOTIDE SEQUENCE [LARGE SCALE GENOMIC DNA]</scope>
    <source>
        <strain evidence="2 3">ATCC 64428</strain>
    </source>
</reference>
<dbReference type="AlphaFoldDB" id="A0A0D7AMC5"/>
<evidence type="ECO:0000313" key="3">
    <source>
        <dbReference type="Proteomes" id="UP000054144"/>
    </source>
</evidence>
<dbReference type="OrthoDB" id="5598396at2759"/>
<dbReference type="GO" id="GO:0003677">
    <property type="term" value="F:DNA binding"/>
    <property type="evidence" value="ECO:0007669"/>
    <property type="project" value="UniProtKB-KW"/>
</dbReference>
<proteinExistence type="predicted"/>
<organism evidence="2 3">
    <name type="scientific">Fistulina hepatica ATCC 64428</name>
    <dbReference type="NCBI Taxonomy" id="1128425"/>
    <lineage>
        <taxon>Eukaryota</taxon>
        <taxon>Fungi</taxon>
        <taxon>Dikarya</taxon>
        <taxon>Basidiomycota</taxon>
        <taxon>Agaricomycotina</taxon>
        <taxon>Agaricomycetes</taxon>
        <taxon>Agaricomycetidae</taxon>
        <taxon>Agaricales</taxon>
        <taxon>Fistulinaceae</taxon>
        <taxon>Fistulina</taxon>
    </lineage>
</organism>
<dbReference type="InterPro" id="IPR010998">
    <property type="entry name" value="Integrase_recombinase_N"/>
</dbReference>
<gene>
    <name evidence="2" type="ORF">FISHEDRAFT_35190</name>
</gene>
<keyword evidence="3" id="KW-1185">Reference proteome</keyword>
<evidence type="ECO:0000313" key="2">
    <source>
        <dbReference type="EMBL" id="KIY52461.1"/>
    </source>
</evidence>